<feature type="domain" description="Resolvase/invertase-type recombinase catalytic" evidence="3">
    <location>
        <begin position="4"/>
        <end position="142"/>
    </location>
</feature>
<evidence type="ECO:0000256" key="1">
    <source>
        <dbReference type="ARBA" id="ARBA00023125"/>
    </source>
</evidence>
<evidence type="ECO:0000313" key="4">
    <source>
        <dbReference type="EMBL" id="NMH26531.1"/>
    </source>
</evidence>
<name>A0A972JEU0_9FLAO</name>
<dbReference type="GO" id="GO:0003677">
    <property type="term" value="F:DNA binding"/>
    <property type="evidence" value="ECO:0007669"/>
    <property type="project" value="UniProtKB-KW"/>
</dbReference>
<proteinExistence type="predicted"/>
<dbReference type="Gene3D" id="3.40.50.1390">
    <property type="entry name" value="Resolvase, N-terminal catalytic domain"/>
    <property type="match status" value="1"/>
</dbReference>
<dbReference type="InterPro" id="IPR036162">
    <property type="entry name" value="Resolvase-like_N_sf"/>
</dbReference>
<keyword evidence="2" id="KW-0233">DNA recombination</keyword>
<organism evidence="4 5">
    <name type="scientific">Flavobacterium silvaticum</name>
    <dbReference type="NCBI Taxonomy" id="1852020"/>
    <lineage>
        <taxon>Bacteria</taxon>
        <taxon>Pseudomonadati</taxon>
        <taxon>Bacteroidota</taxon>
        <taxon>Flavobacteriia</taxon>
        <taxon>Flavobacteriales</taxon>
        <taxon>Flavobacteriaceae</taxon>
        <taxon>Flavobacterium</taxon>
    </lineage>
</organism>
<dbReference type="InterPro" id="IPR050639">
    <property type="entry name" value="SSR_resolvase"/>
</dbReference>
<evidence type="ECO:0000256" key="2">
    <source>
        <dbReference type="ARBA" id="ARBA00023172"/>
    </source>
</evidence>
<dbReference type="SMART" id="SM00857">
    <property type="entry name" value="Resolvase"/>
    <property type="match status" value="1"/>
</dbReference>
<dbReference type="CDD" id="cd00338">
    <property type="entry name" value="Ser_Recombinase"/>
    <property type="match status" value="1"/>
</dbReference>
<protein>
    <submittedName>
        <fullName evidence="4">Recombinase family protein</fullName>
    </submittedName>
</protein>
<dbReference type="InterPro" id="IPR006119">
    <property type="entry name" value="Resolv_N"/>
</dbReference>
<reference evidence="4" key="1">
    <citation type="submission" date="2020-02" db="EMBL/GenBank/DDBJ databases">
        <title>Flavobacterium sp. genome.</title>
        <authorList>
            <person name="Jung H.S."/>
            <person name="Baek J.H."/>
            <person name="Jeon C.O."/>
        </authorList>
    </citation>
    <scope>NUCLEOTIDE SEQUENCE</scope>
    <source>
        <strain evidence="4">SE-s28</strain>
    </source>
</reference>
<dbReference type="SUPFAM" id="SSF53041">
    <property type="entry name" value="Resolvase-like"/>
    <property type="match status" value="1"/>
</dbReference>
<accession>A0A972JEU0</accession>
<dbReference type="Pfam" id="PF00239">
    <property type="entry name" value="Resolvase"/>
    <property type="match status" value="1"/>
</dbReference>
<dbReference type="RefSeq" id="WP_169525432.1">
    <property type="nucleotide sequence ID" value="NZ_JAAMPU010000090.1"/>
</dbReference>
<evidence type="ECO:0000313" key="5">
    <source>
        <dbReference type="Proteomes" id="UP000712080"/>
    </source>
</evidence>
<keyword evidence="5" id="KW-1185">Reference proteome</keyword>
<sequence>MKTYIAYYRVSRKTQGISGLGLSAQKTSVTKYVTAQEGTILKEYTEVETGTNKRDRVEIHKAIQMAKTAGAVLVIAKLDRLARNVSFVSSLMDAGIEFVAVDMPTANQFTIHIFAALAEQEAKLISLRTRQALAELKNKGKRLGSPQNLTAEARSKGVSIIKENAITNDRNRQAHSIICSCKDKGMTYREIAEHLNGLNFKTRYGKDFLPATVHQLYNRLNLQHAA</sequence>
<dbReference type="PANTHER" id="PTHR30461">
    <property type="entry name" value="DNA-INVERTASE FROM LAMBDOID PROPHAGE"/>
    <property type="match status" value="1"/>
</dbReference>
<dbReference type="AlphaFoldDB" id="A0A972JEU0"/>
<evidence type="ECO:0000259" key="3">
    <source>
        <dbReference type="SMART" id="SM00857"/>
    </source>
</evidence>
<gene>
    <name evidence="4" type="ORF">G6047_00670</name>
</gene>
<dbReference type="Proteomes" id="UP000712080">
    <property type="component" value="Unassembled WGS sequence"/>
</dbReference>
<dbReference type="PANTHER" id="PTHR30461:SF2">
    <property type="entry name" value="SERINE RECOMBINASE PINE-RELATED"/>
    <property type="match status" value="1"/>
</dbReference>
<dbReference type="GO" id="GO:0000150">
    <property type="term" value="F:DNA strand exchange activity"/>
    <property type="evidence" value="ECO:0007669"/>
    <property type="project" value="InterPro"/>
</dbReference>
<dbReference type="EMBL" id="JAAMPU010000090">
    <property type="protein sequence ID" value="NMH26531.1"/>
    <property type="molecule type" value="Genomic_DNA"/>
</dbReference>
<comment type="caution">
    <text evidence="4">The sequence shown here is derived from an EMBL/GenBank/DDBJ whole genome shotgun (WGS) entry which is preliminary data.</text>
</comment>
<keyword evidence="1" id="KW-0238">DNA-binding</keyword>